<feature type="compositionally biased region" description="Polar residues" evidence="4">
    <location>
        <begin position="1019"/>
        <end position="1037"/>
    </location>
</feature>
<feature type="region of interest" description="Disordered" evidence="4">
    <location>
        <begin position="528"/>
        <end position="549"/>
    </location>
</feature>
<feature type="region of interest" description="Disordered" evidence="4">
    <location>
        <begin position="1019"/>
        <end position="1075"/>
    </location>
</feature>
<proteinExistence type="inferred from homology"/>
<feature type="compositionally biased region" description="Basic and acidic residues" evidence="4">
    <location>
        <begin position="532"/>
        <end position="542"/>
    </location>
</feature>
<organism evidence="5 6">
    <name type="scientific">Lupinus albus</name>
    <name type="common">White lupine</name>
    <name type="synonym">Lupinus termis</name>
    <dbReference type="NCBI Taxonomy" id="3870"/>
    <lineage>
        <taxon>Eukaryota</taxon>
        <taxon>Viridiplantae</taxon>
        <taxon>Streptophyta</taxon>
        <taxon>Embryophyta</taxon>
        <taxon>Tracheophyta</taxon>
        <taxon>Spermatophyta</taxon>
        <taxon>Magnoliopsida</taxon>
        <taxon>eudicotyledons</taxon>
        <taxon>Gunneridae</taxon>
        <taxon>Pentapetalae</taxon>
        <taxon>rosids</taxon>
        <taxon>fabids</taxon>
        <taxon>Fabales</taxon>
        <taxon>Fabaceae</taxon>
        <taxon>Papilionoideae</taxon>
        <taxon>50 kb inversion clade</taxon>
        <taxon>genistoids sensu lato</taxon>
        <taxon>core genistoids</taxon>
        <taxon>Genisteae</taxon>
        <taxon>Lupinus</taxon>
    </lineage>
</organism>
<dbReference type="PANTHER" id="PTHR31580">
    <property type="entry name" value="FILAMENT-LIKE PLANT PROTEIN 4"/>
    <property type="match status" value="1"/>
</dbReference>
<dbReference type="InterPro" id="IPR008587">
    <property type="entry name" value="FPP_plant"/>
</dbReference>
<protein>
    <submittedName>
        <fullName evidence="5">Putative filament-like plant protein</fullName>
    </submittedName>
</protein>
<feature type="coiled-coil region" evidence="3">
    <location>
        <begin position="820"/>
        <end position="924"/>
    </location>
</feature>
<feature type="compositionally biased region" description="Basic and acidic residues" evidence="4">
    <location>
        <begin position="626"/>
        <end position="635"/>
    </location>
</feature>
<feature type="coiled-coil region" evidence="3">
    <location>
        <begin position="208"/>
        <end position="242"/>
    </location>
</feature>
<dbReference type="AlphaFoldDB" id="A0A6A4PPN1"/>
<feature type="coiled-coil region" evidence="3">
    <location>
        <begin position="351"/>
        <end position="413"/>
    </location>
</feature>
<comment type="caution">
    <text evidence="5">The sequence shown here is derived from an EMBL/GenBank/DDBJ whole genome shotgun (WGS) entry which is preliminary data.</text>
</comment>
<evidence type="ECO:0000256" key="2">
    <source>
        <dbReference type="ARBA" id="ARBA00023054"/>
    </source>
</evidence>
<keyword evidence="2 3" id="KW-0175">Coiled coil</keyword>
<feature type="region of interest" description="Disordered" evidence="4">
    <location>
        <begin position="962"/>
        <end position="1000"/>
    </location>
</feature>
<feature type="coiled-coil region" evidence="3">
    <location>
        <begin position="140"/>
        <end position="174"/>
    </location>
</feature>
<comment type="similarity">
    <text evidence="1">Belongs to the FPP family.</text>
</comment>
<evidence type="ECO:0000256" key="4">
    <source>
        <dbReference type="SAM" id="MobiDB-lite"/>
    </source>
</evidence>
<dbReference type="EMBL" id="WOCE01000011">
    <property type="protein sequence ID" value="KAE9603537.1"/>
    <property type="molecule type" value="Genomic_DNA"/>
</dbReference>
<dbReference type="Pfam" id="PF05911">
    <property type="entry name" value="FPP"/>
    <property type="match status" value="1"/>
</dbReference>
<sequence length="1075" mass="120141">MDRRWPWKKKSSDKEAHALDAVDALDQVKQNNQKKPSYVQISVESYSHLTGLEDQVKTYEEKVQTYEEKVQTLKDEMKDMNEKLSAAISEINTKEGMVKQHAKVAEEAVSGWEKAEAEALALKNHLESVTLLKLTVEDRATHLDGALKDCMRQIRNLKEEHEQKIQEVALSKTKQLDKIKGELEEKIVNFEHELLRSAAENGVLSRSLQERSNVLIKLSEEKAHAEAEIELLKSNIDSCVRENNSLKYELHVVSKELEIRNEEKNMSIRSAEASNKQHMEGVKKITKLEAECQRLRGLVRKKLPGPAALAQMKLEVENLGRDHGESQLQKSPVKPDSPYMSPLPEFSLENVQKHQKENEFLRGRLLAMEEEMKMLKEALAKRNSELQASRSMCAKTLSKVQNLEVELQTSNQQKRSPRSIIKLTHESIYSPNASNAPSLVSVTEDGNDDVGSCAESWSTAIVSGLSQFHKEKSTAESSKSEATKRLALMDDFLEVEKLAGLSNDSNIDATVSVSSNNKTTDILTDNVSEASTCKDRPSEKNGDSSPLPNQVPSCAVLSVPDHPSDVGVLLAELRSKILLVFESMAQDADIGKIKEDIKHVLDDSHDIAIQNSVGFISPDPEPSDATCDRQDHPDDAGLNLENETISSHQPKEYVQITSDLEAAISQIHDFALFLGKEAMAVHSISSDGNELSQKTEEFSVTFNKVLCNKASLLQFVLDLSYVLAKANEFRFNVLDYKGIDAETSSPDCIDKIVLPENKLVQDNSSGESYQNGRSHFLNLCPDPEVPDGRDLVSLDFTSPKLSMEEFEELKLVKEKVVIDLTRCTENLEMTKSQLQETEKLLAEVKSQLVSAQKSNSLAETQLKCMAESYKSLETRAHEFETELNHLRIKTETLESELQDEKKAHEAALAHSKELEAKLQRIESTAAEDVKTTQDRDLAAAAKKLAECQETIFLLGKQLNALHPPTEPVRSPYTKMNPNVEDFTEEESTTSSPNFQKIDNGNSGFVKRLSLESPVHISNSLFSPSDNESNIQARSPVQHSKPKHRPTKSTSSTSSTPEKYAKGFSRFFISKGKPIR</sequence>
<accession>A0A6A4PPN1</accession>
<feature type="coiled-coil region" evidence="3">
    <location>
        <begin position="49"/>
        <end position="94"/>
    </location>
</feature>
<evidence type="ECO:0000313" key="6">
    <source>
        <dbReference type="Proteomes" id="UP000447434"/>
    </source>
</evidence>
<gene>
    <name evidence="5" type="ORF">Lalb_Chr11g0061971</name>
</gene>
<dbReference type="Proteomes" id="UP000447434">
    <property type="component" value="Chromosome 11"/>
</dbReference>
<evidence type="ECO:0000256" key="1">
    <source>
        <dbReference type="ARBA" id="ARBA00005921"/>
    </source>
</evidence>
<name>A0A6A4PPN1_LUPAL</name>
<keyword evidence="6" id="KW-1185">Reference proteome</keyword>
<reference evidence="6" key="1">
    <citation type="journal article" date="2020" name="Nat. Commun.">
        <title>Genome sequence of the cluster root forming white lupin.</title>
        <authorList>
            <person name="Hufnagel B."/>
            <person name="Marques A."/>
            <person name="Soriano A."/>
            <person name="Marques L."/>
            <person name="Divol F."/>
            <person name="Doumas P."/>
            <person name="Sallet E."/>
            <person name="Mancinotti D."/>
            <person name="Carrere S."/>
            <person name="Marande W."/>
            <person name="Arribat S."/>
            <person name="Keller J."/>
            <person name="Huneau C."/>
            <person name="Blein T."/>
            <person name="Aime D."/>
            <person name="Laguerre M."/>
            <person name="Taylor J."/>
            <person name="Schubert V."/>
            <person name="Nelson M."/>
            <person name="Geu-Flores F."/>
            <person name="Crespi M."/>
            <person name="Gallardo-Guerrero K."/>
            <person name="Delaux P.-M."/>
            <person name="Salse J."/>
            <person name="Berges H."/>
            <person name="Guyot R."/>
            <person name="Gouzy J."/>
            <person name="Peret B."/>
        </authorList>
    </citation>
    <scope>NUCLEOTIDE SEQUENCE [LARGE SCALE GENOMIC DNA]</scope>
    <source>
        <strain evidence="6">cv. Amiga</strain>
    </source>
</reference>
<evidence type="ECO:0000256" key="3">
    <source>
        <dbReference type="SAM" id="Coils"/>
    </source>
</evidence>
<dbReference type="PANTHER" id="PTHR31580:SF4">
    <property type="entry name" value="FILAMENT-LIKE PLANT PROTEIN 6"/>
    <property type="match status" value="1"/>
</dbReference>
<feature type="region of interest" description="Disordered" evidence="4">
    <location>
        <begin position="614"/>
        <end position="639"/>
    </location>
</feature>
<evidence type="ECO:0000313" key="5">
    <source>
        <dbReference type="EMBL" id="KAE9603537.1"/>
    </source>
</evidence>
<feature type="compositionally biased region" description="Low complexity" evidence="4">
    <location>
        <begin position="1047"/>
        <end position="1056"/>
    </location>
</feature>
<dbReference type="OrthoDB" id="1926355at2759"/>